<evidence type="ECO:0000256" key="4">
    <source>
        <dbReference type="ARBA" id="ARBA00022840"/>
    </source>
</evidence>
<dbReference type="Proteomes" id="UP001549320">
    <property type="component" value="Unassembled WGS sequence"/>
</dbReference>
<dbReference type="SMART" id="SM00382">
    <property type="entry name" value="AAA"/>
    <property type="match status" value="1"/>
</dbReference>
<dbReference type="GO" id="GO:0005524">
    <property type="term" value="F:ATP binding"/>
    <property type="evidence" value="ECO:0007669"/>
    <property type="project" value="UniProtKB-KW"/>
</dbReference>
<dbReference type="CDD" id="cd03219">
    <property type="entry name" value="ABC_Mj1267_LivG_branched"/>
    <property type="match status" value="1"/>
</dbReference>
<evidence type="ECO:0000256" key="2">
    <source>
        <dbReference type="ARBA" id="ARBA00022475"/>
    </source>
</evidence>
<keyword evidence="1" id="KW-0813">Transport</keyword>
<dbReference type="Gene3D" id="3.40.50.300">
    <property type="entry name" value="P-loop containing nucleotide triphosphate hydrolases"/>
    <property type="match status" value="1"/>
</dbReference>
<organism evidence="6 7">
    <name type="scientific">Ottowia thiooxydans</name>
    <dbReference type="NCBI Taxonomy" id="219182"/>
    <lineage>
        <taxon>Bacteria</taxon>
        <taxon>Pseudomonadati</taxon>
        <taxon>Pseudomonadota</taxon>
        <taxon>Betaproteobacteria</taxon>
        <taxon>Burkholderiales</taxon>
        <taxon>Comamonadaceae</taxon>
        <taxon>Ottowia</taxon>
    </lineage>
</organism>
<dbReference type="SUPFAM" id="SSF52540">
    <property type="entry name" value="P-loop containing nucleoside triphosphate hydrolases"/>
    <property type="match status" value="1"/>
</dbReference>
<keyword evidence="4 6" id="KW-0067">ATP-binding</keyword>
<dbReference type="RefSeq" id="WP_354444903.1">
    <property type="nucleotide sequence ID" value="NZ_JBEPSH010000006.1"/>
</dbReference>
<keyword evidence="3" id="KW-0547">Nucleotide-binding</keyword>
<name>A0ABV2QAF6_9BURK</name>
<dbReference type="Pfam" id="PF00005">
    <property type="entry name" value="ABC_tran"/>
    <property type="match status" value="1"/>
</dbReference>
<evidence type="ECO:0000313" key="6">
    <source>
        <dbReference type="EMBL" id="MET4578014.1"/>
    </source>
</evidence>
<dbReference type="PANTHER" id="PTHR45772:SF7">
    <property type="entry name" value="AMINO ACID ABC TRANSPORTER ATP-BINDING PROTEIN"/>
    <property type="match status" value="1"/>
</dbReference>
<evidence type="ECO:0000259" key="5">
    <source>
        <dbReference type="PROSITE" id="PS50893"/>
    </source>
</evidence>
<keyword evidence="2" id="KW-1003">Cell membrane</keyword>
<dbReference type="EMBL" id="JBEPSH010000006">
    <property type="protein sequence ID" value="MET4578014.1"/>
    <property type="molecule type" value="Genomic_DNA"/>
</dbReference>
<proteinExistence type="predicted"/>
<dbReference type="PROSITE" id="PS50893">
    <property type="entry name" value="ABC_TRANSPORTER_2"/>
    <property type="match status" value="1"/>
</dbReference>
<gene>
    <name evidence="6" type="ORF">ABIE13_003130</name>
</gene>
<sequence length="254" mass="27344">MTEVLALESVSRRFGGLQALQDVSLRLHKGEVLGLIGPNGAGKTTLINVITGVHRASGGRVMFQGEDITSRKPYQAARMGLARTFQIVQPFPELNVLDNVASAALFSQSGLTVAGARKAAEGHLEFVGLGSVSDRPAASLTLAMRKRLELAKALAMKPKILFLDEVNAGLNTAEVEQAMTLIRTLAERGLTIVVIEHLMKVVVDTCSRVVVLQNGRLIADGLPHDVVRDPLVVEAYLGQKYAKLAQQFAQGEQR</sequence>
<feature type="domain" description="ABC transporter" evidence="5">
    <location>
        <begin position="5"/>
        <end position="239"/>
    </location>
</feature>
<accession>A0ABV2QAF6</accession>
<evidence type="ECO:0000256" key="1">
    <source>
        <dbReference type="ARBA" id="ARBA00022448"/>
    </source>
</evidence>
<keyword evidence="7" id="KW-1185">Reference proteome</keyword>
<dbReference type="InterPro" id="IPR003439">
    <property type="entry name" value="ABC_transporter-like_ATP-bd"/>
</dbReference>
<comment type="caution">
    <text evidence="6">The sequence shown here is derived from an EMBL/GenBank/DDBJ whole genome shotgun (WGS) entry which is preliminary data.</text>
</comment>
<reference evidence="6 7" key="1">
    <citation type="submission" date="2024-06" db="EMBL/GenBank/DDBJ databases">
        <title>Sorghum-associated microbial communities from plants grown in Nebraska, USA.</title>
        <authorList>
            <person name="Schachtman D."/>
        </authorList>
    </citation>
    <scope>NUCLEOTIDE SEQUENCE [LARGE SCALE GENOMIC DNA]</scope>
    <source>
        <strain evidence="6 7">2709</strain>
    </source>
</reference>
<dbReference type="InterPro" id="IPR003593">
    <property type="entry name" value="AAA+_ATPase"/>
</dbReference>
<dbReference type="Pfam" id="PF12399">
    <property type="entry name" value="BCA_ABC_TP_C"/>
    <property type="match status" value="1"/>
</dbReference>
<evidence type="ECO:0000313" key="7">
    <source>
        <dbReference type="Proteomes" id="UP001549320"/>
    </source>
</evidence>
<protein>
    <submittedName>
        <fullName evidence="6">Branched-chain amino acid transport system ATP-binding protein</fullName>
    </submittedName>
</protein>
<dbReference type="PANTHER" id="PTHR45772">
    <property type="entry name" value="CONSERVED COMPONENT OF ABC TRANSPORTER FOR NATURAL AMINO ACIDS-RELATED"/>
    <property type="match status" value="1"/>
</dbReference>
<evidence type="ECO:0000256" key="3">
    <source>
        <dbReference type="ARBA" id="ARBA00022741"/>
    </source>
</evidence>
<dbReference type="InterPro" id="IPR032823">
    <property type="entry name" value="BCA_ABC_TP_C"/>
</dbReference>
<dbReference type="InterPro" id="IPR027417">
    <property type="entry name" value="P-loop_NTPase"/>
</dbReference>
<keyword evidence="2" id="KW-0472">Membrane</keyword>
<dbReference type="InterPro" id="IPR051120">
    <property type="entry name" value="ABC_AA/LPS_Transport"/>
</dbReference>